<organism evidence="1 2">
    <name type="scientific">Steinernema glaseri</name>
    <dbReference type="NCBI Taxonomy" id="37863"/>
    <lineage>
        <taxon>Eukaryota</taxon>
        <taxon>Metazoa</taxon>
        <taxon>Ecdysozoa</taxon>
        <taxon>Nematoda</taxon>
        <taxon>Chromadorea</taxon>
        <taxon>Rhabditida</taxon>
        <taxon>Tylenchina</taxon>
        <taxon>Panagrolaimomorpha</taxon>
        <taxon>Strongyloidoidea</taxon>
        <taxon>Steinernematidae</taxon>
        <taxon>Steinernema</taxon>
    </lineage>
</organism>
<accession>A0A1I7Y6R2</accession>
<evidence type="ECO:0000313" key="1">
    <source>
        <dbReference type="Proteomes" id="UP000095287"/>
    </source>
</evidence>
<evidence type="ECO:0000313" key="2">
    <source>
        <dbReference type="WBParaSite" id="L893_g13235.t1"/>
    </source>
</evidence>
<dbReference type="AlphaFoldDB" id="A0A1I7Y6R2"/>
<dbReference type="Proteomes" id="UP000095287">
    <property type="component" value="Unplaced"/>
</dbReference>
<protein>
    <submittedName>
        <fullName evidence="2">RNA_ligase domain-containing protein</fullName>
    </submittedName>
</protein>
<reference evidence="2" key="1">
    <citation type="submission" date="2016-11" db="UniProtKB">
        <authorList>
            <consortium name="WormBaseParasite"/>
        </authorList>
    </citation>
    <scope>IDENTIFICATION</scope>
</reference>
<sequence length="95" mass="10743">MVANWNKAPRIRGPLTIVEKPMVGCRGGYDGHLRHGLRIIAWDREVWTKESYMIGPPYKETTVRAAERLVMSNGFFHDVFLSNIVCATAVHDICA</sequence>
<proteinExistence type="predicted"/>
<dbReference type="WBParaSite" id="L893_g13235.t1">
    <property type="protein sequence ID" value="L893_g13235.t1"/>
    <property type="gene ID" value="L893_g13235"/>
</dbReference>
<name>A0A1I7Y6R2_9BILA</name>
<keyword evidence="1" id="KW-1185">Reference proteome</keyword>